<gene>
    <name evidence="1" type="ORF">ACFP3J_26690</name>
</gene>
<evidence type="ECO:0000313" key="1">
    <source>
        <dbReference type="EMBL" id="MFC5659046.1"/>
    </source>
</evidence>
<protein>
    <submittedName>
        <fullName evidence="1">Uncharacterized protein</fullName>
    </submittedName>
</protein>
<organism evidence="1 2">
    <name type="scientific">Streptomyces nogalater</name>
    <dbReference type="NCBI Taxonomy" id="38314"/>
    <lineage>
        <taxon>Bacteria</taxon>
        <taxon>Bacillati</taxon>
        <taxon>Actinomycetota</taxon>
        <taxon>Actinomycetes</taxon>
        <taxon>Kitasatosporales</taxon>
        <taxon>Streptomycetaceae</taxon>
        <taxon>Streptomyces</taxon>
    </lineage>
</organism>
<sequence length="159" mass="17770">MIAVALVYPDAPHAAAYLHGRQLGYTDRGWLRCQTTTILGVWQPGYAMLTHAAAGLPLPDNLGMEPAHYALHIEARRRDNSRDGFTLLRLGPYTQTRHAQQDYNRLTAALDGREATLVPGHRVSMRYAPFDIRDHQRFAHPYEADVVALLYAAFAGMSV</sequence>
<dbReference type="Proteomes" id="UP001596065">
    <property type="component" value="Unassembled WGS sequence"/>
</dbReference>
<proteinExistence type="predicted"/>
<dbReference type="EMBL" id="JBHSOE010000056">
    <property type="protein sequence ID" value="MFC5659046.1"/>
    <property type="molecule type" value="Genomic_DNA"/>
</dbReference>
<keyword evidence="2" id="KW-1185">Reference proteome</keyword>
<dbReference type="RefSeq" id="WP_344347712.1">
    <property type="nucleotide sequence ID" value="NZ_BAAASM010000012.1"/>
</dbReference>
<comment type="caution">
    <text evidence="1">The sequence shown here is derived from an EMBL/GenBank/DDBJ whole genome shotgun (WGS) entry which is preliminary data.</text>
</comment>
<accession>A0ABW0WLD6</accession>
<evidence type="ECO:0000313" key="2">
    <source>
        <dbReference type="Proteomes" id="UP001596065"/>
    </source>
</evidence>
<reference evidence="2" key="1">
    <citation type="journal article" date="2019" name="Int. J. Syst. Evol. Microbiol.">
        <title>The Global Catalogue of Microorganisms (GCM) 10K type strain sequencing project: providing services to taxonomists for standard genome sequencing and annotation.</title>
        <authorList>
            <consortium name="The Broad Institute Genomics Platform"/>
            <consortium name="The Broad Institute Genome Sequencing Center for Infectious Disease"/>
            <person name="Wu L."/>
            <person name="Ma J."/>
        </authorList>
    </citation>
    <scope>NUCLEOTIDE SEQUENCE [LARGE SCALE GENOMIC DNA]</scope>
    <source>
        <strain evidence="2">KCTC 5701</strain>
    </source>
</reference>
<name>A0ABW0WLD6_STRNO</name>